<feature type="domain" description="Toprim" evidence="1">
    <location>
        <begin position="252"/>
        <end position="343"/>
    </location>
</feature>
<gene>
    <name evidence="3" type="ORF">I633_22271</name>
</gene>
<accession>S5AIB3</accession>
<reference evidence="3 4" key="1">
    <citation type="journal article" date="2013" name="Genome Biol. Evol.">
        <title>Genomic Diversity of "Deep Ecotype" Alteromonas macleodii Isolates: Evidence for Pan-Mediterranean Clonal Frames.</title>
        <authorList>
            <person name="Lopez-Perez M."/>
            <person name="Gonzaga A."/>
            <person name="Rodriguez-Valera F."/>
        </authorList>
    </citation>
    <scope>NUCLEOTIDE SEQUENCE [LARGE SCALE GENOMIC DNA]</scope>
    <source>
        <strain evidence="4">'English Channel 615'</strain>
        <plasmid evidence="4">Plasmid</plasmid>
    </source>
</reference>
<protein>
    <submittedName>
        <fullName evidence="3">Uncharacterized protein</fullName>
    </submittedName>
</protein>
<evidence type="ECO:0000259" key="2">
    <source>
        <dbReference type="Pfam" id="PF23639"/>
    </source>
</evidence>
<dbReference type="InterPro" id="IPR006171">
    <property type="entry name" value="TOPRIM_dom"/>
</dbReference>
<dbReference type="KEGG" id="amh:I633_22271"/>
<evidence type="ECO:0000313" key="3">
    <source>
        <dbReference type="EMBL" id="AGP79877.1"/>
    </source>
</evidence>
<evidence type="ECO:0000259" key="1">
    <source>
        <dbReference type="Pfam" id="PF13362"/>
    </source>
</evidence>
<evidence type="ECO:0000313" key="4">
    <source>
        <dbReference type="Proteomes" id="UP000014909"/>
    </source>
</evidence>
<geneLocation type="plasmid" evidence="3">
    <name>unnamed</name>
</geneLocation>
<sequence>MKLQAIKEACRQLGWETVYRNFSGLSEAIQKGTRQQPCPKTGDGKTKFRFFKDFAETGGGYHNDYGPMPDGIEVLTWYTDQSKSEVLDMLTDIVGGDRIQYVNPTQKKPQKREYCSPEEAKRRSELIKKVYSESQPIAGTLAETYLRSRGIKSFTPIDYLCCVGNNLRFHPSLPYREDDNSPWQRFPALLAVVRDKNGKPLTLHRTFLKPDGTGKAPVSRPKMVLAPPRDMRGGFIMLDKPTQMPDGGHFVALTEGIENGLSVREGTGAPVWVGISDRLMAMVNLPSTVRACAVFSDIDTSGAGQRAAAEFKANNAAVDVMNYPPRSKEQKVDWNDIYQREGHKGFYVKAQPDVRIPINFDIWWEKY</sequence>
<dbReference type="Pfam" id="PF23639">
    <property type="entry name" value="DUF7146"/>
    <property type="match status" value="1"/>
</dbReference>
<proteinExistence type="predicted"/>
<dbReference type="PATRIC" id="fig|1300253.3.peg.4641"/>
<dbReference type="HOGENOM" id="CLU_059689_1_0_6"/>
<dbReference type="InterPro" id="IPR055570">
    <property type="entry name" value="DUF7146"/>
</dbReference>
<dbReference type="EMBL" id="CP004847">
    <property type="protein sequence ID" value="AGP79877.1"/>
    <property type="molecule type" value="Genomic_DNA"/>
</dbReference>
<dbReference type="Proteomes" id="UP000014909">
    <property type="component" value="Plasmid unnamed"/>
</dbReference>
<organism evidence="3 4">
    <name type="scientific">Alteromonas mediterranea 615</name>
    <dbReference type="NCBI Taxonomy" id="1300253"/>
    <lineage>
        <taxon>Bacteria</taxon>
        <taxon>Pseudomonadati</taxon>
        <taxon>Pseudomonadota</taxon>
        <taxon>Gammaproteobacteria</taxon>
        <taxon>Alteromonadales</taxon>
        <taxon>Alteromonadaceae</taxon>
        <taxon>Alteromonas/Salinimonas group</taxon>
        <taxon>Alteromonas</taxon>
    </lineage>
</organism>
<name>S5AIB3_9ALTE</name>
<dbReference type="BioCyc" id="AMAC1300253:G12YX-3524-MONOMER"/>
<dbReference type="Pfam" id="PF13362">
    <property type="entry name" value="Toprim_3"/>
    <property type="match status" value="1"/>
</dbReference>
<feature type="domain" description="DUF7146" evidence="2">
    <location>
        <begin position="122"/>
        <end position="229"/>
    </location>
</feature>
<keyword evidence="3" id="KW-0614">Plasmid</keyword>
<dbReference type="AlphaFoldDB" id="S5AIB3"/>